<keyword evidence="6 11" id="KW-0472">Membrane</keyword>
<dbReference type="GO" id="GO:0004930">
    <property type="term" value="F:G protein-coupled receptor activity"/>
    <property type="evidence" value="ECO:0007669"/>
    <property type="project" value="UniProtKB-KW"/>
</dbReference>
<dbReference type="EMBL" id="JBJQND010000010">
    <property type="protein sequence ID" value="KAL3863281.1"/>
    <property type="molecule type" value="Genomic_DNA"/>
</dbReference>
<keyword evidence="3 9" id="KW-0812">Transmembrane</keyword>
<proteinExistence type="inferred from homology"/>
<comment type="subcellular location">
    <subcellularLocation>
        <location evidence="1">Cell membrane</location>
        <topology evidence="1">Multi-pass membrane protein</topology>
    </subcellularLocation>
</comment>
<accession>A0ABD3VPH4</accession>
<dbReference type="PANTHER" id="PTHR24248:SF72">
    <property type="entry name" value="G-PROTEIN COUPLED RECEPTORS FAMILY 1 PROFILE DOMAIN-CONTAINING PROTEIN"/>
    <property type="match status" value="1"/>
</dbReference>
<evidence type="ECO:0000256" key="6">
    <source>
        <dbReference type="ARBA" id="ARBA00023136"/>
    </source>
</evidence>
<feature type="transmembrane region" description="Helical" evidence="11">
    <location>
        <begin position="194"/>
        <end position="217"/>
    </location>
</feature>
<evidence type="ECO:0000256" key="9">
    <source>
        <dbReference type="RuleBase" id="RU000688"/>
    </source>
</evidence>
<dbReference type="PROSITE" id="PS00237">
    <property type="entry name" value="G_PROTEIN_RECEP_F1_1"/>
    <property type="match status" value="1"/>
</dbReference>
<keyword evidence="2" id="KW-1003">Cell membrane</keyword>
<dbReference type="AlphaFoldDB" id="A0ABD3VPH4"/>
<dbReference type="PRINTS" id="PR00237">
    <property type="entry name" value="GPCRRHODOPSN"/>
</dbReference>
<keyword evidence="7 9" id="KW-0675">Receptor</keyword>
<evidence type="ECO:0000256" key="4">
    <source>
        <dbReference type="ARBA" id="ARBA00022989"/>
    </source>
</evidence>
<evidence type="ECO:0000256" key="10">
    <source>
        <dbReference type="SAM" id="MobiDB-lite"/>
    </source>
</evidence>
<dbReference type="Pfam" id="PF00001">
    <property type="entry name" value="7tm_1"/>
    <property type="match status" value="1"/>
</dbReference>
<evidence type="ECO:0000256" key="11">
    <source>
        <dbReference type="SAM" id="Phobius"/>
    </source>
</evidence>
<dbReference type="SMART" id="SM01381">
    <property type="entry name" value="7TM_GPCR_Srsx"/>
    <property type="match status" value="1"/>
</dbReference>
<comment type="caution">
    <text evidence="13">The sequence shown here is derived from an EMBL/GenBank/DDBJ whole genome shotgun (WGS) entry which is preliminary data.</text>
</comment>
<keyword evidence="8 9" id="KW-0807">Transducer</keyword>
<evidence type="ECO:0000313" key="13">
    <source>
        <dbReference type="EMBL" id="KAL3863281.1"/>
    </source>
</evidence>
<keyword evidence="5 9" id="KW-0297">G-protein coupled receptor</keyword>
<evidence type="ECO:0000256" key="2">
    <source>
        <dbReference type="ARBA" id="ARBA00022475"/>
    </source>
</evidence>
<dbReference type="Gene3D" id="1.20.1070.10">
    <property type="entry name" value="Rhodopsin 7-helix transmembrane proteins"/>
    <property type="match status" value="1"/>
</dbReference>
<keyword evidence="4 11" id="KW-1133">Transmembrane helix</keyword>
<feature type="transmembrane region" description="Helical" evidence="11">
    <location>
        <begin position="297"/>
        <end position="328"/>
    </location>
</feature>
<protein>
    <recommendedName>
        <fullName evidence="12">G-protein coupled receptors family 1 profile domain-containing protein</fullName>
    </recommendedName>
</protein>
<evidence type="ECO:0000256" key="8">
    <source>
        <dbReference type="ARBA" id="ARBA00023224"/>
    </source>
</evidence>
<reference evidence="13 14" key="1">
    <citation type="submission" date="2024-11" db="EMBL/GenBank/DDBJ databases">
        <title>Chromosome-level genome assembly of the freshwater bivalve Anodonta woodiana.</title>
        <authorList>
            <person name="Chen X."/>
        </authorList>
    </citation>
    <scope>NUCLEOTIDE SEQUENCE [LARGE SCALE GENOMIC DNA]</scope>
    <source>
        <strain evidence="13">MN2024</strain>
        <tissue evidence="13">Gills</tissue>
    </source>
</reference>
<evidence type="ECO:0000256" key="3">
    <source>
        <dbReference type="ARBA" id="ARBA00022692"/>
    </source>
</evidence>
<dbReference type="InterPro" id="IPR000276">
    <property type="entry name" value="GPCR_Rhodpsn"/>
</dbReference>
<evidence type="ECO:0000256" key="1">
    <source>
        <dbReference type="ARBA" id="ARBA00004651"/>
    </source>
</evidence>
<gene>
    <name evidence="13" type="ORF">ACJMK2_005046</name>
</gene>
<evidence type="ECO:0000256" key="7">
    <source>
        <dbReference type="ARBA" id="ARBA00023170"/>
    </source>
</evidence>
<dbReference type="GO" id="GO:0005886">
    <property type="term" value="C:plasma membrane"/>
    <property type="evidence" value="ECO:0007669"/>
    <property type="project" value="UniProtKB-SubCell"/>
</dbReference>
<comment type="similarity">
    <text evidence="9">Belongs to the G-protein coupled receptor 1 family.</text>
</comment>
<name>A0ABD3VPH4_SINWO</name>
<dbReference type="InterPro" id="IPR017452">
    <property type="entry name" value="GPCR_Rhodpsn_7TM"/>
</dbReference>
<feature type="domain" description="G-protein coupled receptors family 1 profile" evidence="12">
    <location>
        <begin position="53"/>
        <end position="314"/>
    </location>
</feature>
<feature type="transmembrane region" description="Helical" evidence="11">
    <location>
        <begin position="112"/>
        <end position="132"/>
    </location>
</feature>
<sequence length="367" mass="41393">MDTFPNEWISNHSLNGTGTSFLGGKENGKEFNLGETVATGLVLSTIILITIFGNTLVLLAVFLNSHLRSTTNYFIVNLAFADLFLGTTVLPFSATLETLHYWPFGYTICDLWAAADVLWCTASILTLCVISIDRYIGVTRPLQHSTIINEKRALCIIILVWILSMVISIAPLIGWRESKGPDPRKCTVTQQIGYVIFSVSGSFYIPMFIIIIVYIRIYKEASRHSRYLNRAGDTDTDKFVNGVALRIHTGRTSKTSYVPQYNSDNSKDKSSGSRSRTRQSVAEKIAKFKKEKKAAKTLGIVVGVFILCWFPFFFCLPLGMCFFVLLFLNFHDTISKYYCPHYLDDIYGPLMLWYTRITRSFAAANCV</sequence>
<organism evidence="13 14">
    <name type="scientific">Sinanodonta woodiana</name>
    <name type="common">Chinese pond mussel</name>
    <name type="synonym">Anodonta woodiana</name>
    <dbReference type="NCBI Taxonomy" id="1069815"/>
    <lineage>
        <taxon>Eukaryota</taxon>
        <taxon>Metazoa</taxon>
        <taxon>Spiralia</taxon>
        <taxon>Lophotrochozoa</taxon>
        <taxon>Mollusca</taxon>
        <taxon>Bivalvia</taxon>
        <taxon>Autobranchia</taxon>
        <taxon>Heteroconchia</taxon>
        <taxon>Palaeoheterodonta</taxon>
        <taxon>Unionida</taxon>
        <taxon>Unionoidea</taxon>
        <taxon>Unionidae</taxon>
        <taxon>Unioninae</taxon>
        <taxon>Sinanodonta</taxon>
    </lineage>
</organism>
<evidence type="ECO:0000313" key="14">
    <source>
        <dbReference type="Proteomes" id="UP001634394"/>
    </source>
</evidence>
<feature type="transmembrane region" description="Helical" evidence="11">
    <location>
        <begin position="41"/>
        <end position="62"/>
    </location>
</feature>
<keyword evidence="14" id="KW-1185">Reference proteome</keyword>
<feature type="transmembrane region" description="Helical" evidence="11">
    <location>
        <begin position="74"/>
        <end position="92"/>
    </location>
</feature>
<dbReference type="SUPFAM" id="SSF81321">
    <property type="entry name" value="Family A G protein-coupled receptor-like"/>
    <property type="match status" value="1"/>
</dbReference>
<feature type="transmembrane region" description="Helical" evidence="11">
    <location>
        <begin position="153"/>
        <end position="174"/>
    </location>
</feature>
<dbReference type="PROSITE" id="PS50262">
    <property type="entry name" value="G_PROTEIN_RECEP_F1_2"/>
    <property type="match status" value="1"/>
</dbReference>
<dbReference type="Proteomes" id="UP001634394">
    <property type="component" value="Unassembled WGS sequence"/>
</dbReference>
<dbReference type="PANTHER" id="PTHR24248">
    <property type="entry name" value="ADRENERGIC RECEPTOR-RELATED G-PROTEIN COUPLED RECEPTOR"/>
    <property type="match status" value="1"/>
</dbReference>
<evidence type="ECO:0000259" key="12">
    <source>
        <dbReference type="PROSITE" id="PS50262"/>
    </source>
</evidence>
<evidence type="ECO:0000256" key="5">
    <source>
        <dbReference type="ARBA" id="ARBA00023040"/>
    </source>
</evidence>
<feature type="region of interest" description="Disordered" evidence="10">
    <location>
        <begin position="255"/>
        <end position="278"/>
    </location>
</feature>